<proteinExistence type="predicted"/>
<comment type="caution">
    <text evidence="1">The sequence shown here is derived from an EMBL/GenBank/DDBJ whole genome shotgun (WGS) entry which is preliminary data.</text>
</comment>
<name>A0ABR7ATQ2_9PSED</name>
<keyword evidence="2" id="KW-1185">Reference proteome</keyword>
<reference evidence="1 2" key="1">
    <citation type="submission" date="2020-08" db="EMBL/GenBank/DDBJ databases">
        <title>Putative novel bacterial strains isolated from necrotic wheat leaf tissues caused by Xanthomonas translucens.</title>
        <authorList>
            <person name="Tambong J.T."/>
        </authorList>
    </citation>
    <scope>NUCLEOTIDE SEQUENCE [LARGE SCALE GENOMIC DNA]</scope>
    <source>
        <strain evidence="1 2">DOAB 1069</strain>
    </source>
</reference>
<dbReference type="EMBL" id="JACONW010000002">
    <property type="protein sequence ID" value="MBC3948303.1"/>
    <property type="molecule type" value="Genomic_DNA"/>
</dbReference>
<sequence>MTCIRIEHGFLCGSPFFRLPLADGTRVFMSWHNYLGPMFFRDRDERREIQDWYDSPLICDALDWFCKRGHRA</sequence>
<protein>
    <submittedName>
        <fullName evidence="1">Uncharacterized protein</fullName>
    </submittedName>
</protein>
<organism evidence="1 2">
    <name type="scientific">Pseudomonas folii</name>
    <dbReference type="NCBI Taxonomy" id="2762593"/>
    <lineage>
        <taxon>Bacteria</taxon>
        <taxon>Pseudomonadati</taxon>
        <taxon>Pseudomonadota</taxon>
        <taxon>Gammaproteobacteria</taxon>
        <taxon>Pseudomonadales</taxon>
        <taxon>Pseudomonadaceae</taxon>
        <taxon>Pseudomonas</taxon>
    </lineage>
</organism>
<dbReference type="RefSeq" id="WP_187520103.1">
    <property type="nucleotide sequence ID" value="NZ_JACONW010000002.1"/>
</dbReference>
<evidence type="ECO:0000313" key="1">
    <source>
        <dbReference type="EMBL" id="MBC3948303.1"/>
    </source>
</evidence>
<gene>
    <name evidence="1" type="ORF">H8S59_00760</name>
</gene>
<accession>A0ABR7ATQ2</accession>
<dbReference type="Proteomes" id="UP000651852">
    <property type="component" value="Unassembled WGS sequence"/>
</dbReference>
<evidence type="ECO:0000313" key="2">
    <source>
        <dbReference type="Proteomes" id="UP000651852"/>
    </source>
</evidence>